<evidence type="ECO:0000313" key="2">
    <source>
        <dbReference type="EMBL" id="KAJ1352488.1"/>
    </source>
</evidence>
<sequence length="52" mass="5881">MQVRLVSEVWRPVVSSIEEGVFAETSASSSQEKPSTGKENNRLGKRYKLREV</sequence>
<reference evidence="2" key="1">
    <citation type="submission" date="2021-06" db="EMBL/GenBank/DDBJ databases">
        <title>Parelaphostrongylus tenuis whole genome reference sequence.</title>
        <authorList>
            <person name="Garwood T.J."/>
            <person name="Larsen P.A."/>
            <person name="Fountain-Jones N.M."/>
            <person name="Garbe J.R."/>
            <person name="Macchietto M.G."/>
            <person name="Kania S.A."/>
            <person name="Gerhold R.W."/>
            <person name="Richards J.E."/>
            <person name="Wolf T.M."/>
        </authorList>
    </citation>
    <scope>NUCLEOTIDE SEQUENCE</scope>
    <source>
        <strain evidence="2">MNPRO001-30</strain>
        <tissue evidence="2">Meninges</tissue>
    </source>
</reference>
<gene>
    <name evidence="2" type="ORF">KIN20_008834</name>
    <name evidence="3" type="ORF">KIN20_008838</name>
</gene>
<name>A0AAD5MAA5_PARTN</name>
<evidence type="ECO:0000313" key="4">
    <source>
        <dbReference type="Proteomes" id="UP001196413"/>
    </source>
</evidence>
<dbReference type="AlphaFoldDB" id="A0AAD5MAA5"/>
<accession>A0AAD5MAA5</accession>
<keyword evidence="4" id="KW-1185">Reference proteome</keyword>
<proteinExistence type="predicted"/>
<evidence type="ECO:0000256" key="1">
    <source>
        <dbReference type="SAM" id="MobiDB-lite"/>
    </source>
</evidence>
<feature type="compositionally biased region" description="Basic residues" evidence="1">
    <location>
        <begin position="43"/>
        <end position="52"/>
    </location>
</feature>
<feature type="compositionally biased region" description="Polar residues" evidence="1">
    <location>
        <begin position="25"/>
        <end position="34"/>
    </location>
</feature>
<dbReference type="EMBL" id="JAHQIW010001426">
    <property type="protein sequence ID" value="KAJ1352493.1"/>
    <property type="molecule type" value="Genomic_DNA"/>
</dbReference>
<dbReference type="Proteomes" id="UP001196413">
    <property type="component" value="Unassembled WGS sequence"/>
</dbReference>
<feature type="region of interest" description="Disordered" evidence="1">
    <location>
        <begin position="22"/>
        <end position="52"/>
    </location>
</feature>
<evidence type="ECO:0000313" key="3">
    <source>
        <dbReference type="EMBL" id="KAJ1352493.1"/>
    </source>
</evidence>
<protein>
    <submittedName>
        <fullName evidence="2">Uncharacterized protein</fullName>
    </submittedName>
</protein>
<organism evidence="2 4">
    <name type="scientific">Parelaphostrongylus tenuis</name>
    <name type="common">Meningeal worm</name>
    <dbReference type="NCBI Taxonomy" id="148309"/>
    <lineage>
        <taxon>Eukaryota</taxon>
        <taxon>Metazoa</taxon>
        <taxon>Ecdysozoa</taxon>
        <taxon>Nematoda</taxon>
        <taxon>Chromadorea</taxon>
        <taxon>Rhabditida</taxon>
        <taxon>Rhabditina</taxon>
        <taxon>Rhabditomorpha</taxon>
        <taxon>Strongyloidea</taxon>
        <taxon>Metastrongylidae</taxon>
        <taxon>Parelaphostrongylus</taxon>
    </lineage>
</organism>
<comment type="caution">
    <text evidence="2">The sequence shown here is derived from an EMBL/GenBank/DDBJ whole genome shotgun (WGS) entry which is preliminary data.</text>
</comment>
<dbReference type="EMBL" id="JAHQIW010001425">
    <property type="protein sequence ID" value="KAJ1352488.1"/>
    <property type="molecule type" value="Genomic_DNA"/>
</dbReference>